<dbReference type="KEGG" id="poi:BOP93_25325"/>
<evidence type="ECO:0000313" key="1">
    <source>
        <dbReference type="EMBL" id="AUZ48782.1"/>
    </source>
</evidence>
<protein>
    <submittedName>
        <fullName evidence="1">Uncharacterized protein</fullName>
    </submittedName>
</protein>
<dbReference type="AlphaFoldDB" id="A0A2L0S3A3"/>
<dbReference type="EMBL" id="CP018049">
    <property type="protein sequence ID" value="AUZ48782.1"/>
    <property type="molecule type" value="Genomic_DNA"/>
</dbReference>
<name>A0A2L0S3A3_9PSED</name>
<reference evidence="1 2" key="1">
    <citation type="journal article" date="2018" name="Front. Microbiol.">
        <title>Pseudomonas orientalis F9: A Potent Antagonist against Phytopathogens with Phytotoxic Effect in the Apple Flower.</title>
        <authorList>
            <person name="Zengerer V."/>
            <person name="Schmid M."/>
            <person name="Bieri M."/>
            <person name="Muller D.C."/>
            <person name="Remus-Emsermann M.N.P."/>
            <person name="Ahrens C.H."/>
            <person name="Pelludat C."/>
        </authorList>
    </citation>
    <scope>NUCLEOTIDE SEQUENCE [LARGE SCALE GENOMIC DNA]</scope>
    <source>
        <strain evidence="1 2">F9</strain>
    </source>
</reference>
<sequence length="62" mass="7188">MPPIITGLLADAMLWVDGNLFVQRMAKCLAADRIQDETGNRTLLKRYLTIEHYRLSERLQLD</sequence>
<organism evidence="1 2">
    <name type="scientific">Pseudomonas orientalis</name>
    <dbReference type="NCBI Taxonomy" id="76758"/>
    <lineage>
        <taxon>Bacteria</taxon>
        <taxon>Pseudomonadati</taxon>
        <taxon>Pseudomonadota</taxon>
        <taxon>Gammaproteobacteria</taxon>
        <taxon>Pseudomonadales</taxon>
        <taxon>Pseudomonadaceae</taxon>
        <taxon>Pseudomonas</taxon>
    </lineage>
</organism>
<gene>
    <name evidence="1" type="ORF">BOP93_25325</name>
</gene>
<evidence type="ECO:0000313" key="2">
    <source>
        <dbReference type="Proteomes" id="UP000239888"/>
    </source>
</evidence>
<proteinExistence type="predicted"/>
<accession>A0A2L0S3A3</accession>
<dbReference type="Proteomes" id="UP000239888">
    <property type="component" value="Chromosome"/>
</dbReference>